<sequence>METCIKCLRRVTRVFPRVLTSQRLRYGDDQTEIVESNSIDSSNTQSKSRHSTNNGHNDSDLPRKDFESLDYDVCYNKPYEHYVENQRKDFSFSKIEVIKWMITFLIGFSTGLVAFFIDTIVKLLSKLKFNTVTQSINSTTPDGSLVVSLIIMVMFNAALVLVATCLTVLEPVAAGSGIPEIKCYLNGIKIPRVARLKSLVSKAVGVLFSVAGGLFVGKEGPMIHSGAIIGAGIPQLQSITLRKLSSKFAFFRTDREKRDFVAGGAAAGVAAAFGAPIGGVLFSLEEGCSFWNQKLTWRTFFCSMSATFTVHFFLSGLEFSWGSFYSPGLINFGVFKCTDEETVNGTCRLWTAMDLFIFVLMGLIGGLLGAAFNKLNKCLTIYRMRHVFPKHKAVR</sequence>
<dbReference type="InterPro" id="IPR051280">
    <property type="entry name" value="Cl-channel/antiporter"/>
</dbReference>
<evidence type="ECO:0000256" key="2">
    <source>
        <dbReference type="ARBA" id="ARBA00022692"/>
    </source>
</evidence>
<proteinExistence type="predicted"/>
<dbReference type="InterPro" id="IPR014743">
    <property type="entry name" value="Cl-channel_core"/>
</dbReference>
<evidence type="ECO:0000256" key="7">
    <source>
        <dbReference type="SAM" id="MobiDB-lite"/>
    </source>
</evidence>
<evidence type="ECO:0008006" key="11">
    <source>
        <dbReference type="Google" id="ProtNLM"/>
    </source>
</evidence>
<keyword evidence="2 8" id="KW-0812">Transmembrane</keyword>
<dbReference type="InterPro" id="IPR002248">
    <property type="entry name" value="Cl_channel-6"/>
</dbReference>
<keyword evidence="3" id="KW-0677">Repeat</keyword>
<dbReference type="GO" id="GO:0005247">
    <property type="term" value="F:voltage-gated chloride channel activity"/>
    <property type="evidence" value="ECO:0007669"/>
    <property type="project" value="InterPro"/>
</dbReference>
<dbReference type="AlphaFoldDB" id="A0A9D4IP16"/>
<keyword evidence="6 8" id="KW-0472">Membrane</keyword>
<feature type="transmembrane region" description="Helical" evidence="8">
    <location>
        <begin position="295"/>
        <end position="314"/>
    </location>
</feature>
<keyword evidence="4 8" id="KW-1133">Transmembrane helix</keyword>
<accession>A0A9D4IP16</accession>
<dbReference type="Gene3D" id="1.10.3080.10">
    <property type="entry name" value="Clc chloride channel"/>
    <property type="match status" value="1"/>
</dbReference>
<comment type="caution">
    <text evidence="9">The sequence shown here is derived from an EMBL/GenBank/DDBJ whole genome shotgun (WGS) entry which is preliminary data.</text>
</comment>
<feature type="transmembrane region" description="Helical" evidence="8">
    <location>
        <begin position="145"/>
        <end position="169"/>
    </location>
</feature>
<feature type="transmembrane region" description="Helical" evidence="8">
    <location>
        <begin position="355"/>
        <end position="375"/>
    </location>
</feature>
<evidence type="ECO:0000256" key="8">
    <source>
        <dbReference type="SAM" id="Phobius"/>
    </source>
</evidence>
<protein>
    <recommendedName>
        <fullName evidence="11">Chloride channel protein</fullName>
    </recommendedName>
</protein>
<dbReference type="OrthoDB" id="428525at2759"/>
<dbReference type="SUPFAM" id="SSF81340">
    <property type="entry name" value="Clc chloride channel"/>
    <property type="match status" value="1"/>
</dbReference>
<feature type="transmembrane region" description="Helical" evidence="8">
    <location>
        <begin position="199"/>
        <end position="217"/>
    </location>
</feature>
<dbReference type="InterPro" id="IPR001807">
    <property type="entry name" value="ClC"/>
</dbReference>
<evidence type="ECO:0000256" key="5">
    <source>
        <dbReference type="ARBA" id="ARBA00023122"/>
    </source>
</evidence>
<dbReference type="EMBL" id="JAIWYP010000008">
    <property type="protein sequence ID" value="KAH3781445.1"/>
    <property type="molecule type" value="Genomic_DNA"/>
</dbReference>
<organism evidence="9 10">
    <name type="scientific">Dreissena polymorpha</name>
    <name type="common">Zebra mussel</name>
    <name type="synonym">Mytilus polymorpha</name>
    <dbReference type="NCBI Taxonomy" id="45954"/>
    <lineage>
        <taxon>Eukaryota</taxon>
        <taxon>Metazoa</taxon>
        <taxon>Spiralia</taxon>
        <taxon>Lophotrochozoa</taxon>
        <taxon>Mollusca</taxon>
        <taxon>Bivalvia</taxon>
        <taxon>Autobranchia</taxon>
        <taxon>Heteroconchia</taxon>
        <taxon>Euheterodonta</taxon>
        <taxon>Imparidentia</taxon>
        <taxon>Neoheterodontei</taxon>
        <taxon>Myida</taxon>
        <taxon>Dreissenoidea</taxon>
        <taxon>Dreissenidae</taxon>
        <taxon>Dreissena</taxon>
    </lineage>
</organism>
<dbReference type="GO" id="GO:0005765">
    <property type="term" value="C:lysosomal membrane"/>
    <property type="evidence" value="ECO:0007669"/>
    <property type="project" value="TreeGrafter"/>
</dbReference>
<dbReference type="Pfam" id="PF00654">
    <property type="entry name" value="Voltage_CLC"/>
    <property type="match status" value="1"/>
</dbReference>
<feature type="region of interest" description="Disordered" evidence="7">
    <location>
        <begin position="35"/>
        <end position="63"/>
    </location>
</feature>
<feature type="transmembrane region" description="Helical" evidence="8">
    <location>
        <begin position="97"/>
        <end position="117"/>
    </location>
</feature>
<reference evidence="9" key="1">
    <citation type="journal article" date="2019" name="bioRxiv">
        <title>The Genome of the Zebra Mussel, Dreissena polymorpha: A Resource for Invasive Species Research.</title>
        <authorList>
            <person name="McCartney M.A."/>
            <person name="Auch B."/>
            <person name="Kono T."/>
            <person name="Mallez S."/>
            <person name="Zhang Y."/>
            <person name="Obille A."/>
            <person name="Becker A."/>
            <person name="Abrahante J.E."/>
            <person name="Garbe J."/>
            <person name="Badalamenti J.P."/>
            <person name="Herman A."/>
            <person name="Mangelson H."/>
            <person name="Liachko I."/>
            <person name="Sullivan S."/>
            <person name="Sone E.D."/>
            <person name="Koren S."/>
            <person name="Silverstein K.A.T."/>
            <person name="Beckman K.B."/>
            <person name="Gohl D.M."/>
        </authorList>
    </citation>
    <scope>NUCLEOTIDE SEQUENCE</scope>
    <source>
        <strain evidence="9">Duluth1</strain>
        <tissue evidence="9">Whole animal</tissue>
    </source>
</reference>
<dbReference type="PANTHER" id="PTHR11689">
    <property type="entry name" value="CHLORIDE CHANNEL PROTEIN CLC FAMILY MEMBER"/>
    <property type="match status" value="1"/>
</dbReference>
<feature type="transmembrane region" description="Helical" evidence="8">
    <location>
        <begin position="260"/>
        <end position="283"/>
    </location>
</feature>
<comment type="subcellular location">
    <subcellularLocation>
        <location evidence="1">Membrane</location>
        <topology evidence="1">Multi-pass membrane protein</topology>
    </subcellularLocation>
</comment>
<feature type="compositionally biased region" description="Polar residues" evidence="7">
    <location>
        <begin position="35"/>
        <end position="56"/>
    </location>
</feature>
<dbReference type="PANTHER" id="PTHR11689:SF158">
    <property type="entry name" value="H(+)_CL(-) EXCHANGE TRANSPORTER 6"/>
    <property type="match status" value="1"/>
</dbReference>
<evidence type="ECO:0000256" key="1">
    <source>
        <dbReference type="ARBA" id="ARBA00004141"/>
    </source>
</evidence>
<dbReference type="Proteomes" id="UP000828390">
    <property type="component" value="Unassembled WGS sequence"/>
</dbReference>
<gene>
    <name evidence="9" type="ORF">DPMN_159273</name>
</gene>
<dbReference type="PRINTS" id="PR01117">
    <property type="entry name" value="CLCHANNEL6"/>
</dbReference>
<evidence type="ECO:0000313" key="10">
    <source>
        <dbReference type="Proteomes" id="UP000828390"/>
    </source>
</evidence>
<dbReference type="PRINTS" id="PR00762">
    <property type="entry name" value="CLCHANNEL"/>
</dbReference>
<keyword evidence="10" id="KW-1185">Reference proteome</keyword>
<evidence type="ECO:0000256" key="4">
    <source>
        <dbReference type="ARBA" id="ARBA00022989"/>
    </source>
</evidence>
<evidence type="ECO:0000256" key="6">
    <source>
        <dbReference type="ARBA" id="ARBA00023136"/>
    </source>
</evidence>
<keyword evidence="5" id="KW-0129">CBS domain</keyword>
<reference evidence="9" key="2">
    <citation type="submission" date="2020-11" db="EMBL/GenBank/DDBJ databases">
        <authorList>
            <person name="McCartney M.A."/>
            <person name="Auch B."/>
            <person name="Kono T."/>
            <person name="Mallez S."/>
            <person name="Becker A."/>
            <person name="Gohl D.M."/>
            <person name="Silverstein K.A.T."/>
            <person name="Koren S."/>
            <person name="Bechman K.B."/>
            <person name="Herman A."/>
            <person name="Abrahante J.E."/>
            <person name="Garbe J."/>
        </authorList>
    </citation>
    <scope>NUCLEOTIDE SEQUENCE</scope>
    <source>
        <strain evidence="9">Duluth1</strain>
        <tissue evidence="9">Whole animal</tissue>
    </source>
</reference>
<evidence type="ECO:0000256" key="3">
    <source>
        <dbReference type="ARBA" id="ARBA00022737"/>
    </source>
</evidence>
<name>A0A9D4IP16_DREPO</name>
<evidence type="ECO:0000313" key="9">
    <source>
        <dbReference type="EMBL" id="KAH3781445.1"/>
    </source>
</evidence>